<keyword evidence="1" id="KW-0472">Membrane</keyword>
<feature type="transmembrane region" description="Helical" evidence="1">
    <location>
        <begin position="252"/>
        <end position="274"/>
    </location>
</feature>
<feature type="transmembrane region" description="Helical" evidence="1">
    <location>
        <begin position="491"/>
        <end position="510"/>
    </location>
</feature>
<sequence length="662" mass="71057">MSWWQLVPAVLCTVAIVFLPGYLVVRSWAITGLVAVGTAAPVSIGLLAGAAVAGPMIGVRWSVLLLVVPTVILAAIGLVLRRLTPGALNTRRATSRPVRHRWTLLVYAGALLIPAVMLARGLIVMIGSPDNISQTYDNIFHLNALRYILDSGSGSTLTLGGMYSNGADPSTYPAAWHDLVSLVVQVSGASIPASINAVTLVVGALVWPISCIFLTTRVTGVRPVPVLFAGALSTVFGAFPYLMVTFGVLYPFFLSLALLPAAIALVAMAVGVGGRDGTPRWLAALVLIGAVVPGVALAHPSSVLALLVFAVPIFVVGIVRYRRTLSTGRAIAVRYWGLIVLLLCYLSAVVLLWTKIRPSESASAWEPIQQMPQAIGQVLAAGLMQQGPTWIVLLLTLVAIGLVMRRLISAWVVGIYLIAAGLFVIVSGFRESWPRDFVTGVWYNDSFRLAGQLPVITVVLCTISATWLFTRSQESLSGRFPKLSWLRPTRETTPAISTVAFVAAVVLAVVGQYSSVNYEIAHGKATYRIGENSYVLSLPERALIERLDEQVPPDATIIGNPWTGTSLAYALADRRTLTPHVGNSIPQDVLTVMYGLNEMATNPQVCSIIQRLNSYYVLHFEGRQVHNKGKHFDGLESLPTNPGVTRIDHEGATAALYKITGC</sequence>
<reference evidence="3" key="1">
    <citation type="submission" date="2016-10" db="EMBL/GenBank/DDBJ databases">
        <authorList>
            <person name="Varghese N."/>
            <person name="Submissions S."/>
        </authorList>
    </citation>
    <scope>NUCLEOTIDE SEQUENCE [LARGE SCALE GENOMIC DNA]</scope>
    <source>
        <strain evidence="3">CGMCC 4.3568</strain>
    </source>
</reference>
<dbReference type="AlphaFoldDB" id="A0A1I0XM94"/>
<name>A0A1I0XM94_9PSEU</name>
<keyword evidence="1" id="KW-1133">Transmembrane helix</keyword>
<protein>
    <recommendedName>
        <fullName evidence="4">4-amino-4-deoxy-L-arabinose transferase</fullName>
    </recommendedName>
</protein>
<feature type="transmembrane region" description="Helical" evidence="1">
    <location>
        <begin position="104"/>
        <end position="126"/>
    </location>
</feature>
<evidence type="ECO:0000256" key="1">
    <source>
        <dbReference type="SAM" id="Phobius"/>
    </source>
</evidence>
<feature type="transmembrane region" description="Helical" evidence="1">
    <location>
        <begin position="191"/>
        <end position="214"/>
    </location>
</feature>
<feature type="transmembrane region" description="Helical" evidence="1">
    <location>
        <begin position="6"/>
        <end position="25"/>
    </location>
</feature>
<evidence type="ECO:0000313" key="3">
    <source>
        <dbReference type="Proteomes" id="UP000243799"/>
    </source>
</evidence>
<dbReference type="OrthoDB" id="3169698at2"/>
<dbReference type="STRING" id="490629.SAMN05216266_103329"/>
<feature type="transmembrane region" description="Helical" evidence="1">
    <location>
        <begin position="374"/>
        <end position="400"/>
    </location>
</feature>
<feature type="transmembrane region" description="Helical" evidence="1">
    <location>
        <begin position="304"/>
        <end position="321"/>
    </location>
</feature>
<feature type="transmembrane region" description="Helical" evidence="1">
    <location>
        <begin position="407"/>
        <end position="429"/>
    </location>
</feature>
<accession>A0A1I0XM94</accession>
<feature type="transmembrane region" description="Helical" evidence="1">
    <location>
        <begin position="63"/>
        <end position="83"/>
    </location>
</feature>
<organism evidence="2 3">
    <name type="scientific">Amycolatopsis marina</name>
    <dbReference type="NCBI Taxonomy" id="490629"/>
    <lineage>
        <taxon>Bacteria</taxon>
        <taxon>Bacillati</taxon>
        <taxon>Actinomycetota</taxon>
        <taxon>Actinomycetes</taxon>
        <taxon>Pseudonocardiales</taxon>
        <taxon>Pseudonocardiaceae</taxon>
        <taxon>Amycolatopsis</taxon>
    </lineage>
</organism>
<evidence type="ECO:0008006" key="4">
    <source>
        <dbReference type="Google" id="ProtNLM"/>
    </source>
</evidence>
<keyword evidence="3" id="KW-1185">Reference proteome</keyword>
<feature type="transmembrane region" description="Helical" evidence="1">
    <location>
        <begin position="449"/>
        <end position="470"/>
    </location>
</feature>
<dbReference type="EMBL" id="FOKG01000003">
    <property type="protein sequence ID" value="SFB02111.1"/>
    <property type="molecule type" value="Genomic_DNA"/>
</dbReference>
<feature type="transmembrane region" description="Helical" evidence="1">
    <location>
        <begin position="333"/>
        <end position="354"/>
    </location>
</feature>
<feature type="transmembrane region" description="Helical" evidence="1">
    <location>
        <begin position="32"/>
        <end position="57"/>
    </location>
</feature>
<evidence type="ECO:0000313" key="2">
    <source>
        <dbReference type="EMBL" id="SFB02111.1"/>
    </source>
</evidence>
<feature type="transmembrane region" description="Helical" evidence="1">
    <location>
        <begin position="226"/>
        <end position="246"/>
    </location>
</feature>
<dbReference type="Pfam" id="PF20176">
    <property type="entry name" value="DUF6541"/>
    <property type="match status" value="1"/>
</dbReference>
<keyword evidence="1" id="KW-0812">Transmembrane</keyword>
<dbReference type="RefSeq" id="WP_143101790.1">
    <property type="nucleotide sequence ID" value="NZ_FOKG01000003.1"/>
</dbReference>
<dbReference type="Proteomes" id="UP000243799">
    <property type="component" value="Unassembled WGS sequence"/>
</dbReference>
<dbReference type="InterPro" id="IPR046671">
    <property type="entry name" value="DUF6541"/>
</dbReference>
<feature type="transmembrane region" description="Helical" evidence="1">
    <location>
        <begin position="281"/>
        <end position="298"/>
    </location>
</feature>
<gene>
    <name evidence="2" type="ORF">SAMN05216266_103329</name>
</gene>
<proteinExistence type="predicted"/>